<sequence length="79" mass="8290">MGDIARNCRNPGSWHGWRVRPQSEEIGLTAGFSVIRIPLVLPIPGNSGISDAGIPVSVRPPLAVGCGQSLADALTARQM</sequence>
<dbReference type="Proteomes" id="UP000234345">
    <property type="component" value="Unassembled WGS sequence"/>
</dbReference>
<accession>A0A7Z7J013</accession>
<name>A0A7Z7J013_XANCH</name>
<evidence type="ECO:0000313" key="1">
    <source>
        <dbReference type="EMBL" id="SOO23494.1"/>
    </source>
</evidence>
<dbReference type="AlphaFoldDB" id="A0A7Z7J013"/>
<reference evidence="1 2" key="1">
    <citation type="submission" date="2017-10" db="EMBL/GenBank/DDBJ databases">
        <authorList>
            <person name="Regsiter A."/>
            <person name="William W."/>
        </authorList>
    </citation>
    <scope>NUCLEOTIDE SEQUENCE [LARGE SCALE GENOMIC DNA]</scope>
    <source>
        <strain evidence="1 2">CFBP6991</strain>
    </source>
</reference>
<protein>
    <submittedName>
        <fullName evidence="1">Uncharacterized protein</fullName>
    </submittedName>
</protein>
<comment type="caution">
    <text evidence="1">The sequence shown here is derived from an EMBL/GenBank/DDBJ whole genome shotgun (WGS) entry which is preliminary data.</text>
</comment>
<organism evidence="1 2">
    <name type="scientific">Xanthomonas campestris pv. phaseoli</name>
    <dbReference type="NCBI Taxonomy" id="317013"/>
    <lineage>
        <taxon>Bacteria</taxon>
        <taxon>Pseudomonadati</taxon>
        <taxon>Pseudomonadota</taxon>
        <taxon>Gammaproteobacteria</taxon>
        <taxon>Lysobacterales</taxon>
        <taxon>Lysobacteraceae</taxon>
        <taxon>Xanthomonas</taxon>
    </lineage>
</organism>
<dbReference type="EMBL" id="OCZC01000054">
    <property type="protein sequence ID" value="SOO23494.1"/>
    <property type="molecule type" value="Genomic_DNA"/>
</dbReference>
<gene>
    <name evidence="1" type="ORF">XFF6991_280153</name>
</gene>
<proteinExistence type="predicted"/>
<evidence type="ECO:0000313" key="2">
    <source>
        <dbReference type="Proteomes" id="UP000234345"/>
    </source>
</evidence>